<keyword evidence="2" id="KW-0804">Transcription</keyword>
<dbReference type="GO" id="GO:0000428">
    <property type="term" value="C:DNA-directed RNA polymerase complex"/>
    <property type="evidence" value="ECO:0007669"/>
    <property type="project" value="UniProtKB-KW"/>
</dbReference>
<dbReference type="Gene3D" id="3.30.1490.120">
    <property type="entry name" value="RNA polymerase Rpb7-like, N-terminal domain"/>
    <property type="match status" value="1"/>
</dbReference>
<accession>A0A6C0F2Z7</accession>
<name>A0A6C0F2Z7_9ZZZZ</name>
<evidence type="ECO:0000256" key="3">
    <source>
        <dbReference type="SAM" id="MobiDB-lite"/>
    </source>
</evidence>
<feature type="compositionally biased region" description="Basic and acidic residues" evidence="3">
    <location>
        <begin position="182"/>
        <end position="203"/>
    </location>
</feature>
<evidence type="ECO:0000313" key="4">
    <source>
        <dbReference type="EMBL" id="QHT35462.1"/>
    </source>
</evidence>
<keyword evidence="1" id="KW-0240">DNA-directed RNA polymerase</keyword>
<sequence>MDTNSLYERRELTRNVHVDARFLQRNIHASLVAQLRHKYEGICLPEGYVQPRSITIVEHSFGRTNILKGGLDYSVRFQADLCLPHAGQVFKAPVVLKSKIGLHAETSPIKVLLPRDLHIGNADFDKAEIGHDIEFDVVGARFQQGDQSIVVLGKLRQVVRPDEHKEVAEPEAQDVIAAPVGEGDKERRVVTVDVEKTKASGEPRRKKLVRTVASEQDEQKPKGSVEGKA</sequence>
<dbReference type="AlphaFoldDB" id="A0A6C0F2Z7"/>
<evidence type="ECO:0000256" key="1">
    <source>
        <dbReference type="ARBA" id="ARBA00022478"/>
    </source>
</evidence>
<protein>
    <submittedName>
        <fullName evidence="4">Uncharacterized protein</fullName>
    </submittedName>
</protein>
<organism evidence="4">
    <name type="scientific">viral metagenome</name>
    <dbReference type="NCBI Taxonomy" id="1070528"/>
    <lineage>
        <taxon>unclassified sequences</taxon>
        <taxon>metagenomes</taxon>
        <taxon>organismal metagenomes</taxon>
    </lineage>
</organism>
<dbReference type="InterPro" id="IPR036898">
    <property type="entry name" value="RNA_pol_Rpb7-like_N_sf"/>
</dbReference>
<reference evidence="4" key="1">
    <citation type="journal article" date="2020" name="Nature">
        <title>Giant virus diversity and host interactions through global metagenomics.</title>
        <authorList>
            <person name="Schulz F."/>
            <person name="Roux S."/>
            <person name="Paez-Espino D."/>
            <person name="Jungbluth S."/>
            <person name="Walsh D.A."/>
            <person name="Denef V.J."/>
            <person name="McMahon K.D."/>
            <person name="Konstantinidis K.T."/>
            <person name="Eloe-Fadrosh E.A."/>
            <person name="Kyrpides N.C."/>
            <person name="Woyke T."/>
        </authorList>
    </citation>
    <scope>NUCLEOTIDE SEQUENCE</scope>
    <source>
        <strain evidence="4">GVMAG-M-3300009180-45</strain>
    </source>
</reference>
<dbReference type="EMBL" id="MN739021">
    <property type="protein sequence ID" value="QHT35462.1"/>
    <property type="molecule type" value="Genomic_DNA"/>
</dbReference>
<feature type="region of interest" description="Disordered" evidence="3">
    <location>
        <begin position="174"/>
        <end position="229"/>
    </location>
</feature>
<feature type="compositionally biased region" description="Basic and acidic residues" evidence="3">
    <location>
        <begin position="217"/>
        <end position="229"/>
    </location>
</feature>
<proteinExistence type="predicted"/>
<evidence type="ECO:0000256" key="2">
    <source>
        <dbReference type="ARBA" id="ARBA00023163"/>
    </source>
</evidence>